<sequence length="236" mass="25996">MRLRWNPFVPAIAALLSLVACAPAQPDLVRVGRAELQLPAGTWQPLGGDAEQFDVRPDDTAHDLPMQTRAVALRGRAKEPLAVLVVQTNASNHPRDTTLWTAACLPQKGVQVEDAARGSPVRIDCLRYKRSAGTDGYLASARPALAQWLTQQQAVPANPYSHVSYRYSTPEGGYVSVDVLADRRLLRPTVRNNEEFLRAGRPAQEWMEQLAQAARQSITMLDGRFVVPPFPQALPE</sequence>
<proteinExistence type="predicted"/>
<keyword evidence="1" id="KW-0732">Signal</keyword>
<dbReference type="PROSITE" id="PS51257">
    <property type="entry name" value="PROKAR_LIPOPROTEIN"/>
    <property type="match status" value="1"/>
</dbReference>
<evidence type="ECO:0000313" key="2">
    <source>
        <dbReference type="EMBL" id="ACM34731.1"/>
    </source>
</evidence>
<feature type="signal peptide" evidence="1">
    <location>
        <begin position="1"/>
        <end position="22"/>
    </location>
</feature>
<evidence type="ECO:0000256" key="1">
    <source>
        <dbReference type="SAM" id="SignalP"/>
    </source>
</evidence>
<keyword evidence="3" id="KW-1185">Reference proteome</keyword>
<feature type="chain" id="PRO_5039938998" description="Lipoprotein" evidence="1">
    <location>
        <begin position="23"/>
        <end position="236"/>
    </location>
</feature>
<dbReference type="KEGG" id="dia:Dtpsy_3302"/>
<accession>A0A9J9QF11</accession>
<dbReference type="AlphaFoldDB" id="A0A9J9QF11"/>
<gene>
    <name evidence="2" type="ordered locus">Dtpsy_3302</name>
</gene>
<evidence type="ECO:0000313" key="3">
    <source>
        <dbReference type="Proteomes" id="UP000000450"/>
    </source>
</evidence>
<name>A0A9J9QF11_ACIET</name>
<dbReference type="EMBL" id="CP001392">
    <property type="protein sequence ID" value="ACM34731.1"/>
    <property type="molecule type" value="Genomic_DNA"/>
</dbReference>
<organism evidence="2 3">
    <name type="scientific">Acidovorax ebreus (strain TPSY)</name>
    <name type="common">Diaphorobacter sp. (strain TPSY)</name>
    <dbReference type="NCBI Taxonomy" id="535289"/>
    <lineage>
        <taxon>Bacteria</taxon>
        <taxon>Pseudomonadati</taxon>
        <taxon>Pseudomonadota</taxon>
        <taxon>Betaproteobacteria</taxon>
        <taxon>Burkholderiales</taxon>
        <taxon>Comamonadaceae</taxon>
        <taxon>Diaphorobacter</taxon>
    </lineage>
</organism>
<protein>
    <recommendedName>
        <fullName evidence="4">Lipoprotein</fullName>
    </recommendedName>
</protein>
<dbReference type="Proteomes" id="UP000000450">
    <property type="component" value="Chromosome"/>
</dbReference>
<reference evidence="2 3" key="1">
    <citation type="journal article" date="2010" name="J. Bacteriol.">
        <title>Completed genome sequence of the anaerobic iron-oxidizing bacterium Acidovorax ebreus strain TPSY.</title>
        <authorList>
            <person name="Byrne-Bailey K.G."/>
            <person name="Weber K.A."/>
            <person name="Chair A.H."/>
            <person name="Bose S."/>
            <person name="Knox T."/>
            <person name="Spanbauer T.L."/>
            <person name="Chertkov O."/>
            <person name="Coates J.D."/>
        </authorList>
    </citation>
    <scope>NUCLEOTIDE SEQUENCE [LARGE SCALE GENOMIC DNA]</scope>
    <source>
        <strain evidence="2 3">TPSY</strain>
    </source>
</reference>
<evidence type="ECO:0008006" key="4">
    <source>
        <dbReference type="Google" id="ProtNLM"/>
    </source>
</evidence>